<feature type="compositionally biased region" description="Polar residues" evidence="5">
    <location>
        <begin position="461"/>
        <end position="484"/>
    </location>
</feature>
<accession>A0A9P6UP32</accession>
<dbReference type="InterPro" id="IPR032682">
    <property type="entry name" value="Cnd1_C"/>
</dbReference>
<gene>
    <name evidence="7" type="primary">AP4B1</name>
    <name evidence="7" type="ORF">BGZ97_010485</name>
</gene>
<dbReference type="InterPro" id="IPR016024">
    <property type="entry name" value="ARM-type_fold"/>
</dbReference>
<dbReference type="InterPro" id="IPR011989">
    <property type="entry name" value="ARM-like"/>
</dbReference>
<sequence length="791" mass="87894">MDVAELTEAFKDKAAHPNHALLMQRVQELMGQGIDVSTFFATMVSVKSEIVDKLYGLLSDKDTQVVVNAILALEAILVDEGGVVINHAIAHHLIHRFKDWTPAQLQVVLGVLCRYKPETDDEIYEIMNDVDDGLQHASLAVQMATLRLFIWLCQDLAEINEDVQTTVEETLLKHLESPYPDLVYASLHHLALILEKSGRLRHSSPQHLSAIFCKPNDPIVIKLMKLELCTIVAQFSPVPVASFILDHVCFVASMKEMAQFQKSSRNRLDRQYIFAQLEVVCAAIESIGVIGSNYRSRQHHGDFGAADTGESVGDPANEADAPLTQDEIEKTRRVVGSACLDRLYQLLGLVSDLGNEMERQKGTKASSAWSHQNLAGLNLDESQVAMIQSTLLLAIEACWQRNHEAMRRQGQSPKGGYHGIMDASQVRILGLLLLRHLDQDELDRMAKRWKPLRYRYDTAADGNSTTPSASSSTIDLHQQQQRPQTFPGDISRLARISGLQMLLLEESIQHHLIMKQQLSTEPLAGTIDSHVVSLEENGDSSLSAAAAKAAIEKRLPYVELLQQQVQDMVLSIDTVPYSLTAAGPSDSMIKATRDEQLAILRLACHLVAFSIEHQDSSQLDQTQFAQRLAILAQAVGRLTMGDEISQQPSRQPVGGRRGSDLLTLDTDTATYGKEASNTNRDGLRSKMSRDVVDQAQLIHSLFLRPLLDSITSTTIEIPPLPATTQSLDSPFFKTEKYRQLVRQKFTDQFGVQRKAAAPSADQDLAAPIDTARLLHHDWRFQIGFNTLAVLR</sequence>
<dbReference type="Proteomes" id="UP000823405">
    <property type="component" value="Unassembled WGS sequence"/>
</dbReference>
<feature type="region of interest" description="Disordered" evidence="5">
    <location>
        <begin position="458"/>
        <end position="487"/>
    </location>
</feature>
<keyword evidence="3" id="KW-0653">Protein transport</keyword>
<dbReference type="Gene3D" id="1.25.10.10">
    <property type="entry name" value="Leucine-rich Repeat Variant"/>
    <property type="match status" value="1"/>
</dbReference>
<dbReference type="GO" id="GO:0015031">
    <property type="term" value="P:protein transport"/>
    <property type="evidence" value="ECO:0007669"/>
    <property type="project" value="UniProtKB-KW"/>
</dbReference>
<protein>
    <submittedName>
        <fullName evidence="7">AP-4 complex subunit beta-1</fullName>
    </submittedName>
</protein>
<evidence type="ECO:0000313" key="7">
    <source>
        <dbReference type="EMBL" id="KAG0313148.1"/>
    </source>
</evidence>
<feature type="domain" description="Condensin complex subunit 1 C-terminal" evidence="6">
    <location>
        <begin position="41"/>
        <end position="149"/>
    </location>
</feature>
<comment type="subcellular location">
    <subcellularLocation>
        <location evidence="1">Endomembrane system</location>
    </subcellularLocation>
</comment>
<evidence type="ECO:0000256" key="2">
    <source>
        <dbReference type="ARBA" id="ARBA00022448"/>
    </source>
</evidence>
<evidence type="ECO:0000256" key="3">
    <source>
        <dbReference type="ARBA" id="ARBA00022927"/>
    </source>
</evidence>
<evidence type="ECO:0000256" key="5">
    <source>
        <dbReference type="SAM" id="MobiDB-lite"/>
    </source>
</evidence>
<dbReference type="SUPFAM" id="SSF48371">
    <property type="entry name" value="ARM repeat"/>
    <property type="match status" value="1"/>
</dbReference>
<dbReference type="GO" id="GO:0012505">
    <property type="term" value="C:endomembrane system"/>
    <property type="evidence" value="ECO:0007669"/>
    <property type="project" value="UniProtKB-SubCell"/>
</dbReference>
<dbReference type="Pfam" id="PF12717">
    <property type="entry name" value="Cnd1"/>
    <property type="match status" value="1"/>
</dbReference>
<dbReference type="OrthoDB" id="10254310at2759"/>
<dbReference type="AlphaFoldDB" id="A0A9P6UP32"/>
<evidence type="ECO:0000256" key="1">
    <source>
        <dbReference type="ARBA" id="ARBA00004308"/>
    </source>
</evidence>
<evidence type="ECO:0000313" key="8">
    <source>
        <dbReference type="Proteomes" id="UP000823405"/>
    </source>
</evidence>
<keyword evidence="2" id="KW-0813">Transport</keyword>
<dbReference type="EMBL" id="JAAAIN010000543">
    <property type="protein sequence ID" value="KAG0313148.1"/>
    <property type="molecule type" value="Genomic_DNA"/>
</dbReference>
<organism evidence="7 8">
    <name type="scientific">Linnemannia gamsii</name>
    <dbReference type="NCBI Taxonomy" id="64522"/>
    <lineage>
        <taxon>Eukaryota</taxon>
        <taxon>Fungi</taxon>
        <taxon>Fungi incertae sedis</taxon>
        <taxon>Mucoromycota</taxon>
        <taxon>Mortierellomycotina</taxon>
        <taxon>Mortierellomycetes</taxon>
        <taxon>Mortierellales</taxon>
        <taxon>Mortierellaceae</taxon>
        <taxon>Linnemannia</taxon>
    </lineage>
</organism>
<comment type="caution">
    <text evidence="7">The sequence shown here is derived from an EMBL/GenBank/DDBJ whole genome shotgun (WGS) entry which is preliminary data.</text>
</comment>
<proteinExistence type="predicted"/>
<reference evidence="7" key="1">
    <citation type="journal article" date="2020" name="Fungal Divers.">
        <title>Resolving the Mortierellaceae phylogeny through synthesis of multi-gene phylogenetics and phylogenomics.</title>
        <authorList>
            <person name="Vandepol N."/>
            <person name="Liber J."/>
            <person name="Desiro A."/>
            <person name="Na H."/>
            <person name="Kennedy M."/>
            <person name="Barry K."/>
            <person name="Grigoriev I.V."/>
            <person name="Miller A.N."/>
            <person name="O'Donnell K."/>
            <person name="Stajich J.E."/>
            <person name="Bonito G."/>
        </authorList>
    </citation>
    <scope>NUCLEOTIDE SEQUENCE</scope>
    <source>
        <strain evidence="7">NVP60</strain>
    </source>
</reference>
<dbReference type="InterPro" id="IPR026739">
    <property type="entry name" value="AP_beta"/>
</dbReference>
<evidence type="ECO:0000259" key="6">
    <source>
        <dbReference type="Pfam" id="PF12717"/>
    </source>
</evidence>
<dbReference type="GO" id="GO:0016192">
    <property type="term" value="P:vesicle-mediated transport"/>
    <property type="evidence" value="ECO:0007669"/>
    <property type="project" value="InterPro"/>
</dbReference>
<dbReference type="PANTHER" id="PTHR11134">
    <property type="entry name" value="ADAPTOR COMPLEX SUBUNIT BETA FAMILY MEMBER"/>
    <property type="match status" value="1"/>
</dbReference>
<name>A0A9P6UP32_9FUNG</name>
<feature type="region of interest" description="Disordered" evidence="5">
    <location>
        <begin position="301"/>
        <end position="321"/>
    </location>
</feature>
<keyword evidence="8" id="KW-1185">Reference proteome</keyword>
<keyword evidence="4" id="KW-0472">Membrane</keyword>
<evidence type="ECO:0000256" key="4">
    <source>
        <dbReference type="ARBA" id="ARBA00023136"/>
    </source>
</evidence>